<evidence type="ECO:0000256" key="3">
    <source>
        <dbReference type="SAM" id="MobiDB-lite"/>
    </source>
</evidence>
<comment type="similarity">
    <text evidence="1">Belongs to the EFR3 family.</text>
</comment>
<organism evidence="4 5">
    <name type="scientific">Tortispora caseinolytica NRRL Y-17796</name>
    <dbReference type="NCBI Taxonomy" id="767744"/>
    <lineage>
        <taxon>Eukaryota</taxon>
        <taxon>Fungi</taxon>
        <taxon>Dikarya</taxon>
        <taxon>Ascomycota</taxon>
        <taxon>Saccharomycotina</taxon>
        <taxon>Trigonopsidomycetes</taxon>
        <taxon>Trigonopsidales</taxon>
        <taxon>Trigonopsidaceae</taxon>
        <taxon>Tortispora</taxon>
    </lineage>
</organism>
<dbReference type="InterPro" id="IPR049150">
    <property type="entry name" value="EFR3_HEAT-like_rpt"/>
</dbReference>
<dbReference type="GO" id="GO:0005886">
    <property type="term" value="C:plasma membrane"/>
    <property type="evidence" value="ECO:0007669"/>
    <property type="project" value="TreeGrafter"/>
</dbReference>
<evidence type="ECO:0000256" key="1">
    <source>
        <dbReference type="ARBA" id="ARBA00010216"/>
    </source>
</evidence>
<dbReference type="InterPro" id="IPR016024">
    <property type="entry name" value="ARM-type_fold"/>
</dbReference>
<dbReference type="PANTHER" id="PTHR47766">
    <property type="entry name" value="PROTEIN EFR3"/>
    <property type="match status" value="1"/>
</dbReference>
<dbReference type="Pfam" id="PF21072">
    <property type="entry name" value="EFR3"/>
    <property type="match status" value="1"/>
</dbReference>
<gene>
    <name evidence="4" type="ORF">CANCADRAFT_1525</name>
</gene>
<dbReference type="OrthoDB" id="19232at2759"/>
<evidence type="ECO:0000313" key="4">
    <source>
        <dbReference type="EMBL" id="ODV92928.1"/>
    </source>
</evidence>
<proteinExistence type="inferred from homology"/>
<protein>
    <recommendedName>
        <fullName evidence="2">Protein EFR3</fullName>
    </recommendedName>
</protein>
<sequence>MWFRIRPKHQRLVIQCYPKGRSSEKKPNSSQLAYLLYYISTRRPKIPKVAEFLDAQARHYASRGRTGNLQVIVNIFQAMVEKCPQDVNMFAEPLISVLCTVMALNDITLLQEAEKMFASFCEHHDGGLLVEDHRFVGSFEQVIKAYRSLVVSPPHSDPESWKLIGVHALKSMADSEAITTIHGRSQLKIIIPPLIAILAPLSPSELRNLCSSKEKNLFYNSKDGLNTSSTSIDFLSISSLPSQQSHIATSMKDNNKVRADSDSIHEQIFSSALEALRLLFVNPNPIHIRTITLLVVEQLYKVNNNEWISIIFLYLAKCTPVHIRFYVLRTVLDTLTSYTPDKHNDQVSALFLMTQLLKSKINLVGLAVIDVWRALYAYGLSVISNFTNSSSDPQFLSITDAIVKCVGSLSVHSYYAEQNSDLLTEMIRRLRKNAIHSDASAAEMFDARATLTAKMCLRQISATIETIKAHPSPLEPRALSLGTWKGTRYLLTVQDSDVSRNYIQALSDFIQSDYCSPKEFTSDGLDLSFTGKDGTSKLLMLLSGILYNESTDVYARASVRRLVGTIIQICNHNTLVDTVSFVYDLQAFGVKFQNDLNVLHLRDIITLSTILFQEIGNKIGSNELSQECSVVKQKLVSESFWSEYLESLDPLRGRIDLVSRSKAPENLRWVDIGLAKAQLLKHGFSEPELKECLKSFFDGTQNLSEVENALIGRDATESPVDELSESEVTRDSEADNGYVKSDTSSTNGFNSNGITKKKSGLSVVLGPTKYGIASIYSKTSPPDSLSPSYADSAAVSVRALRGHITDVPFDLETATPF</sequence>
<evidence type="ECO:0000256" key="2">
    <source>
        <dbReference type="ARBA" id="ARBA00017967"/>
    </source>
</evidence>
<reference evidence="5" key="1">
    <citation type="submission" date="2016-02" db="EMBL/GenBank/DDBJ databases">
        <title>Comparative genomics of biotechnologically important yeasts.</title>
        <authorList>
            <consortium name="DOE Joint Genome Institute"/>
            <person name="Riley R."/>
            <person name="Haridas S."/>
            <person name="Wolfe K.H."/>
            <person name="Lopes M.R."/>
            <person name="Hittinger C.T."/>
            <person name="Goker M."/>
            <person name="Salamov A."/>
            <person name="Wisecaver J."/>
            <person name="Long T.M."/>
            <person name="Aerts A.L."/>
            <person name="Barry K."/>
            <person name="Choi C."/>
            <person name="Clum A."/>
            <person name="Coughlan A.Y."/>
            <person name="Deshpande S."/>
            <person name="Douglass A.P."/>
            <person name="Hanson S.J."/>
            <person name="Klenk H.-P."/>
            <person name="Labutti K."/>
            <person name="Lapidus A."/>
            <person name="Lindquist E."/>
            <person name="Lipzen A."/>
            <person name="Meier-Kolthoff J.P."/>
            <person name="Ohm R.A."/>
            <person name="Otillar R.P."/>
            <person name="Pangilinan J."/>
            <person name="Peng Y."/>
            <person name="Rokas A."/>
            <person name="Rosa C.A."/>
            <person name="Scheuner C."/>
            <person name="Sibirny A.A."/>
            <person name="Slot J.C."/>
            <person name="Stielow J.B."/>
            <person name="Sun H."/>
            <person name="Kurtzman C.P."/>
            <person name="Blackwell M."/>
            <person name="Jeffries T.W."/>
            <person name="Grigoriev I.V."/>
        </authorList>
    </citation>
    <scope>NUCLEOTIDE SEQUENCE [LARGE SCALE GENOMIC DNA]</scope>
    <source>
        <strain evidence="5">NRRL Y-17796</strain>
    </source>
</reference>
<keyword evidence="5" id="KW-1185">Reference proteome</keyword>
<dbReference type="EMBL" id="KV453841">
    <property type="protein sequence ID" value="ODV92928.1"/>
    <property type="molecule type" value="Genomic_DNA"/>
</dbReference>
<dbReference type="GO" id="GO:0072659">
    <property type="term" value="P:protein localization to plasma membrane"/>
    <property type="evidence" value="ECO:0007669"/>
    <property type="project" value="InterPro"/>
</dbReference>
<evidence type="ECO:0000313" key="5">
    <source>
        <dbReference type="Proteomes" id="UP000095023"/>
    </source>
</evidence>
<dbReference type="InterPro" id="IPR039786">
    <property type="entry name" value="EFR3"/>
</dbReference>
<dbReference type="SUPFAM" id="SSF48371">
    <property type="entry name" value="ARM repeat"/>
    <property type="match status" value="1"/>
</dbReference>
<dbReference type="PANTHER" id="PTHR47766:SF1">
    <property type="entry name" value="PROTEIN EFR3"/>
    <property type="match status" value="1"/>
</dbReference>
<name>A0A1E4TMQ2_9ASCO</name>
<dbReference type="AlphaFoldDB" id="A0A1E4TMQ2"/>
<feature type="compositionally biased region" description="Polar residues" evidence="3">
    <location>
        <begin position="741"/>
        <end position="752"/>
    </location>
</feature>
<accession>A0A1E4TMQ2</accession>
<feature type="region of interest" description="Disordered" evidence="3">
    <location>
        <begin position="716"/>
        <end position="752"/>
    </location>
</feature>
<dbReference type="Proteomes" id="UP000095023">
    <property type="component" value="Unassembled WGS sequence"/>
</dbReference>